<evidence type="ECO:0000313" key="2">
    <source>
        <dbReference type="Proteomes" id="UP000324222"/>
    </source>
</evidence>
<organism evidence="1 2">
    <name type="scientific">Portunus trituberculatus</name>
    <name type="common">Swimming crab</name>
    <name type="synonym">Neptunus trituberculatus</name>
    <dbReference type="NCBI Taxonomy" id="210409"/>
    <lineage>
        <taxon>Eukaryota</taxon>
        <taxon>Metazoa</taxon>
        <taxon>Ecdysozoa</taxon>
        <taxon>Arthropoda</taxon>
        <taxon>Crustacea</taxon>
        <taxon>Multicrustacea</taxon>
        <taxon>Malacostraca</taxon>
        <taxon>Eumalacostraca</taxon>
        <taxon>Eucarida</taxon>
        <taxon>Decapoda</taxon>
        <taxon>Pleocyemata</taxon>
        <taxon>Brachyura</taxon>
        <taxon>Eubrachyura</taxon>
        <taxon>Portunoidea</taxon>
        <taxon>Portunidae</taxon>
        <taxon>Portuninae</taxon>
        <taxon>Portunus</taxon>
    </lineage>
</organism>
<name>A0A5B7HWP7_PORTR</name>
<dbReference type="EMBL" id="VSRR010036105">
    <property type="protein sequence ID" value="MPC73118.1"/>
    <property type="molecule type" value="Genomic_DNA"/>
</dbReference>
<sequence>MLLDAEWLRGQRSAVEEREEGGIGSRGANKAGARWARVGEVRGCLDTRVTTWTKTNTVTFFSAHK</sequence>
<dbReference type="AlphaFoldDB" id="A0A5B7HWP7"/>
<comment type="caution">
    <text evidence="1">The sequence shown here is derived from an EMBL/GenBank/DDBJ whole genome shotgun (WGS) entry which is preliminary data.</text>
</comment>
<evidence type="ECO:0000313" key="1">
    <source>
        <dbReference type="EMBL" id="MPC73118.1"/>
    </source>
</evidence>
<protein>
    <submittedName>
        <fullName evidence="1">Uncharacterized protein</fullName>
    </submittedName>
</protein>
<dbReference type="Proteomes" id="UP000324222">
    <property type="component" value="Unassembled WGS sequence"/>
</dbReference>
<accession>A0A5B7HWP7</accession>
<gene>
    <name evidence="1" type="ORF">E2C01_067436</name>
</gene>
<reference evidence="1 2" key="1">
    <citation type="submission" date="2019-05" db="EMBL/GenBank/DDBJ databases">
        <title>Another draft genome of Portunus trituberculatus and its Hox gene families provides insights of decapod evolution.</title>
        <authorList>
            <person name="Jeong J.-H."/>
            <person name="Song I."/>
            <person name="Kim S."/>
            <person name="Choi T."/>
            <person name="Kim D."/>
            <person name="Ryu S."/>
            <person name="Kim W."/>
        </authorList>
    </citation>
    <scope>NUCLEOTIDE SEQUENCE [LARGE SCALE GENOMIC DNA]</scope>
    <source>
        <tissue evidence="1">Muscle</tissue>
    </source>
</reference>
<keyword evidence="2" id="KW-1185">Reference proteome</keyword>
<proteinExistence type="predicted"/>